<protein>
    <submittedName>
        <fullName evidence="1">Uncharacterized protein</fullName>
    </submittedName>
</protein>
<dbReference type="AlphaFoldDB" id="A0A076LND3"/>
<gene>
    <name evidence="1" type="ORF">ETEE_1795</name>
</gene>
<dbReference type="EMBL" id="CP006664">
    <property type="protein sequence ID" value="AIJ08242.1"/>
    <property type="molecule type" value="Genomic_DNA"/>
</dbReference>
<accession>A0A076LND3</accession>
<dbReference type="KEGG" id="ete:ETEE_1795"/>
<evidence type="ECO:0000313" key="2">
    <source>
        <dbReference type="Proteomes" id="UP000028681"/>
    </source>
</evidence>
<dbReference type="HOGENOM" id="CLU_3232894_0_0_6"/>
<name>A0A076LND3_9GAMM</name>
<proteinExistence type="predicted"/>
<evidence type="ECO:0000313" key="1">
    <source>
        <dbReference type="EMBL" id="AIJ08242.1"/>
    </source>
</evidence>
<dbReference type="Proteomes" id="UP000028681">
    <property type="component" value="Chromosome"/>
</dbReference>
<sequence length="43" mass="4902">MAGFFMTIPRSSAFPCHTPTDVTLTHKYLAINITFQKQSEQQN</sequence>
<organism evidence="1 2">
    <name type="scientific">Edwardsiella anguillarum ET080813</name>
    <dbReference type="NCBI Taxonomy" id="667120"/>
    <lineage>
        <taxon>Bacteria</taxon>
        <taxon>Pseudomonadati</taxon>
        <taxon>Pseudomonadota</taxon>
        <taxon>Gammaproteobacteria</taxon>
        <taxon>Enterobacterales</taxon>
        <taxon>Hafniaceae</taxon>
        <taxon>Edwardsiella</taxon>
    </lineage>
</organism>
<reference evidence="1 2" key="1">
    <citation type="journal article" date="2012" name="PLoS ONE">
        <title>Edwardsiella comparative phylogenomics reveal the new intra/inter-species taxonomic relationships, virulence evolution and niche adaptation mechanisms.</title>
        <authorList>
            <person name="Yang M."/>
            <person name="Lv Y."/>
            <person name="Xiao J."/>
            <person name="Wu H."/>
            <person name="Zheng H."/>
            <person name="Liu Q."/>
            <person name="Zhang Y."/>
            <person name="Wang Q."/>
        </authorList>
    </citation>
    <scope>NUCLEOTIDE SEQUENCE [LARGE SCALE GENOMIC DNA]</scope>
    <source>
        <strain evidence="2">080813</strain>
    </source>
</reference>